<dbReference type="EMBL" id="HG937693">
    <property type="protein sequence ID" value="CDP34767.1"/>
    <property type="molecule type" value="Genomic_DNA"/>
</dbReference>
<dbReference type="AlphaFoldDB" id="A0A060T7B1"/>
<reference evidence="1" key="1">
    <citation type="submission" date="2014-02" db="EMBL/GenBank/DDBJ databases">
        <authorList>
            <person name="Genoscope - CEA"/>
        </authorList>
    </citation>
    <scope>NUCLEOTIDE SEQUENCE</scope>
    <source>
        <strain evidence="1">LS3</strain>
    </source>
</reference>
<dbReference type="InterPro" id="IPR006722">
    <property type="entry name" value="Sedlin"/>
</dbReference>
<dbReference type="SUPFAM" id="SSF64356">
    <property type="entry name" value="SNARE-like"/>
    <property type="match status" value="1"/>
</dbReference>
<name>A0A060T7B1_BLAAD</name>
<organism evidence="1">
    <name type="scientific">Blastobotrys adeninivorans</name>
    <name type="common">Yeast</name>
    <name type="synonym">Arxula adeninivorans</name>
    <dbReference type="NCBI Taxonomy" id="409370"/>
    <lineage>
        <taxon>Eukaryota</taxon>
        <taxon>Fungi</taxon>
        <taxon>Dikarya</taxon>
        <taxon>Ascomycota</taxon>
        <taxon>Saccharomycotina</taxon>
        <taxon>Dipodascomycetes</taxon>
        <taxon>Dipodascales</taxon>
        <taxon>Trichomonascaceae</taxon>
        <taxon>Blastobotrys</taxon>
    </lineage>
</organism>
<evidence type="ECO:0000313" key="1">
    <source>
        <dbReference type="EMBL" id="CDP34767.1"/>
    </source>
</evidence>
<sequence>MQSKIRFVAIIGRNNSPLYIQHYDGTKDDTPTQELRYHFISHMALDYVETQLSVTETSRDYALLLVHDGIAVYGCLTNTGAKFFIGTDAHENAKFDLRGTMRALEKAYIGYVCNPFREQTSEEAPIESKQFDSTIKKIVEEWNSS</sequence>
<dbReference type="Gene3D" id="3.30.450.70">
    <property type="match status" value="1"/>
</dbReference>
<accession>A0A060T7B1</accession>
<dbReference type="InterPro" id="IPR011012">
    <property type="entry name" value="Longin-like_dom_sf"/>
</dbReference>
<dbReference type="Pfam" id="PF04628">
    <property type="entry name" value="Sedlin_N"/>
    <property type="match status" value="1"/>
</dbReference>
<dbReference type="GO" id="GO:0005737">
    <property type="term" value="C:cytoplasm"/>
    <property type="evidence" value="ECO:0007669"/>
    <property type="project" value="GOC"/>
</dbReference>
<proteinExistence type="predicted"/>
<protein>
    <submittedName>
        <fullName evidence="1">ARAD1C20042p</fullName>
    </submittedName>
</protein>
<gene>
    <name evidence="1" type="ORF">GNLVRS02_ARAD1C20042g</name>
</gene>
<dbReference type="PhylomeDB" id="A0A060T7B1"/>
<dbReference type="PANTHER" id="PTHR12403">
    <property type="entry name" value="TRAFFICKING PROTEIN PARTICLE COMPLEX SUBUNIT 2"/>
    <property type="match status" value="1"/>
</dbReference>
<reference evidence="1" key="2">
    <citation type="submission" date="2014-06" db="EMBL/GenBank/DDBJ databases">
        <title>The complete genome of Blastobotrys (Arxula) adeninivorans LS3 - a yeast of biotechnological interest.</title>
        <authorList>
            <person name="Kunze G."/>
            <person name="Gaillardin C."/>
            <person name="Czernicka M."/>
            <person name="Durrens P."/>
            <person name="Martin T."/>
            <person name="Boer E."/>
            <person name="Gabaldon T."/>
            <person name="Cruz J."/>
            <person name="Talla E."/>
            <person name="Marck C."/>
            <person name="Goffeau A."/>
            <person name="Barbe V."/>
            <person name="Baret P."/>
            <person name="Baronian K."/>
            <person name="Beier S."/>
            <person name="Bleykasten C."/>
            <person name="Bode R."/>
            <person name="Casaregola S."/>
            <person name="Despons L."/>
            <person name="Fairhead C."/>
            <person name="Giersberg M."/>
            <person name="Gierski P."/>
            <person name="Hahnel U."/>
            <person name="Hartmann A."/>
            <person name="Jankowska D."/>
            <person name="Jubin C."/>
            <person name="Jung P."/>
            <person name="Lafontaine I."/>
            <person name="Leh-Louis V."/>
            <person name="Lemaire M."/>
            <person name="Marcet-Houben M."/>
            <person name="Mascher M."/>
            <person name="Morel G."/>
            <person name="Richard G.-F."/>
            <person name="Riechen J."/>
            <person name="Sacerdot C."/>
            <person name="Sarkar A."/>
            <person name="Savel G."/>
            <person name="Schacherer J."/>
            <person name="Sherman D."/>
            <person name="Straub M.-L."/>
            <person name="Stein N."/>
            <person name="Thierry A."/>
            <person name="Trautwein-Schult A."/>
            <person name="Westhof E."/>
            <person name="Worch S."/>
            <person name="Dujon B."/>
            <person name="Souciet J.-L."/>
            <person name="Wincker P."/>
            <person name="Scholz U."/>
            <person name="Neuveglise N."/>
        </authorList>
    </citation>
    <scope>NUCLEOTIDE SEQUENCE</scope>
    <source>
        <strain evidence="1">LS3</strain>
    </source>
</reference>
<dbReference type="GO" id="GO:0006888">
    <property type="term" value="P:endoplasmic reticulum to Golgi vesicle-mediated transport"/>
    <property type="evidence" value="ECO:0007669"/>
    <property type="project" value="InterPro"/>
</dbReference>